<comment type="subcellular location">
    <subcellularLocation>
        <location evidence="2">Cytoplasm</location>
    </subcellularLocation>
</comment>
<organism evidence="3 4">
    <name type="scientific">Bizionia algoritergicola</name>
    <dbReference type="NCBI Taxonomy" id="291187"/>
    <lineage>
        <taxon>Bacteria</taxon>
        <taxon>Pseudomonadati</taxon>
        <taxon>Bacteroidota</taxon>
        <taxon>Flavobacteriia</taxon>
        <taxon>Flavobacteriales</taxon>
        <taxon>Flavobacteriaceae</taxon>
        <taxon>Bizionia</taxon>
    </lineage>
</organism>
<accession>A0A5D0R367</accession>
<reference evidence="3 4" key="1">
    <citation type="submission" date="2019-08" db="EMBL/GenBank/DDBJ databases">
        <title>Genomes of Antarctic Bizionia species.</title>
        <authorList>
            <person name="Bowman J.P."/>
        </authorList>
    </citation>
    <scope>NUCLEOTIDE SEQUENCE [LARGE SCALE GENOMIC DNA]</scope>
    <source>
        <strain evidence="3 4">APA-1</strain>
    </source>
</reference>
<dbReference type="FunFam" id="3.20.20.380:FF:000001">
    <property type="entry name" value="Copper homeostasis protein CutC"/>
    <property type="match status" value="1"/>
</dbReference>
<name>A0A5D0R367_9FLAO</name>
<dbReference type="HAMAP" id="MF_00795">
    <property type="entry name" value="CutC"/>
    <property type="match status" value="1"/>
</dbReference>
<dbReference type="InterPro" id="IPR005627">
    <property type="entry name" value="CutC-like"/>
</dbReference>
<dbReference type="RefSeq" id="WP_066249027.1">
    <property type="nucleotide sequence ID" value="NZ_VSKL01000001.1"/>
</dbReference>
<dbReference type="Pfam" id="PF03932">
    <property type="entry name" value="CutC"/>
    <property type="match status" value="1"/>
</dbReference>
<keyword evidence="4" id="KW-1185">Reference proteome</keyword>
<gene>
    <name evidence="2" type="primary">cutC</name>
    <name evidence="3" type="ORF">ES675_04970</name>
</gene>
<dbReference type="PANTHER" id="PTHR12598:SF0">
    <property type="entry name" value="COPPER HOMEOSTASIS PROTEIN CUTC HOMOLOG"/>
    <property type="match status" value="1"/>
</dbReference>
<comment type="caution">
    <text evidence="3">The sequence shown here is derived from an EMBL/GenBank/DDBJ whole genome shotgun (WGS) entry which is preliminary data.</text>
</comment>
<comment type="similarity">
    <text evidence="1 2">Belongs to the CutC family.</text>
</comment>
<dbReference type="PANTHER" id="PTHR12598">
    <property type="entry name" value="COPPER HOMEOSTASIS PROTEIN CUTC"/>
    <property type="match status" value="1"/>
</dbReference>
<dbReference type="GO" id="GO:0005737">
    <property type="term" value="C:cytoplasm"/>
    <property type="evidence" value="ECO:0007669"/>
    <property type="project" value="UniProtKB-SubCell"/>
</dbReference>
<dbReference type="Gene3D" id="3.20.20.380">
    <property type="entry name" value="Copper homeostasis (CutC) domain"/>
    <property type="match status" value="1"/>
</dbReference>
<evidence type="ECO:0000313" key="4">
    <source>
        <dbReference type="Proteomes" id="UP000324358"/>
    </source>
</evidence>
<comment type="caution">
    <text evidence="2">Once thought to be involved in copper homeostasis, experiments in E.coli have shown this is not the case.</text>
</comment>
<keyword evidence="2" id="KW-0963">Cytoplasm</keyword>
<dbReference type="EMBL" id="VSKL01000001">
    <property type="protein sequence ID" value="TYB75479.1"/>
    <property type="molecule type" value="Genomic_DNA"/>
</dbReference>
<dbReference type="InterPro" id="IPR036822">
    <property type="entry name" value="CutC-like_dom_sf"/>
</dbReference>
<sequence>MLLEICVNSYQSAINAEKAGAQRIELCSELAVGGITPSYGLIKQVVEVLSIPVFVLIRPRSGNFTYSEAEFNIIKKDIEICKKLGVHGIVSGVLNENNTIDLQRTQALFELSKPMSFTFHRAFDCVPNPMEALEQLIALGVQRILTSGLEPSAEKGLDMLLKLNEKAEKRIIILAGSGINAENASKFKDAGLHEIHASASTVLSTKNNHAYFGNTQQTVSSVETIENILNKMHS</sequence>
<protein>
    <recommendedName>
        <fullName evidence="2">PF03932 family protein CutC</fullName>
    </recommendedName>
</protein>
<evidence type="ECO:0000256" key="2">
    <source>
        <dbReference type="HAMAP-Rule" id="MF_00795"/>
    </source>
</evidence>
<proteinExistence type="inferred from homology"/>
<dbReference type="SUPFAM" id="SSF110395">
    <property type="entry name" value="CutC-like"/>
    <property type="match status" value="1"/>
</dbReference>
<evidence type="ECO:0000313" key="3">
    <source>
        <dbReference type="EMBL" id="TYB75479.1"/>
    </source>
</evidence>
<evidence type="ECO:0000256" key="1">
    <source>
        <dbReference type="ARBA" id="ARBA00007768"/>
    </source>
</evidence>
<dbReference type="GO" id="GO:0005507">
    <property type="term" value="F:copper ion binding"/>
    <property type="evidence" value="ECO:0007669"/>
    <property type="project" value="TreeGrafter"/>
</dbReference>
<dbReference type="AlphaFoldDB" id="A0A5D0R367"/>
<dbReference type="Proteomes" id="UP000324358">
    <property type="component" value="Unassembled WGS sequence"/>
</dbReference>
<dbReference type="OrthoDB" id="9815677at2"/>